<dbReference type="STRING" id="658057.SAMN04488032_102279"/>
<feature type="domain" description="Thioredoxin" evidence="6">
    <location>
        <begin position="61"/>
        <end position="253"/>
    </location>
</feature>
<evidence type="ECO:0000313" key="7">
    <source>
        <dbReference type="EMBL" id="SLN24411.1"/>
    </source>
</evidence>
<proteinExistence type="predicted"/>
<keyword evidence="1 5" id="KW-0732">Signal</keyword>
<dbReference type="InterPro" id="IPR001853">
    <property type="entry name" value="DSBA-like_thioredoxin_dom"/>
</dbReference>
<dbReference type="AlphaFoldDB" id="A0A1Y5RWX0"/>
<evidence type="ECO:0000256" key="1">
    <source>
        <dbReference type="ARBA" id="ARBA00022729"/>
    </source>
</evidence>
<dbReference type="Proteomes" id="UP000193307">
    <property type="component" value="Unassembled WGS sequence"/>
</dbReference>
<dbReference type="Gene3D" id="3.40.30.10">
    <property type="entry name" value="Glutaredoxin"/>
    <property type="match status" value="1"/>
</dbReference>
<dbReference type="EMBL" id="FWFW01000002">
    <property type="protein sequence ID" value="SLN24411.1"/>
    <property type="molecule type" value="Genomic_DNA"/>
</dbReference>
<dbReference type="InterPro" id="IPR036249">
    <property type="entry name" value="Thioredoxin-like_sf"/>
</dbReference>
<dbReference type="Pfam" id="PF01323">
    <property type="entry name" value="DSBA"/>
    <property type="match status" value="1"/>
</dbReference>
<gene>
    <name evidence="7" type="primary">bdbD_1</name>
    <name evidence="7" type="ORF">PAM7971_00807</name>
</gene>
<evidence type="ECO:0000259" key="6">
    <source>
        <dbReference type="PROSITE" id="PS51352"/>
    </source>
</evidence>
<dbReference type="GO" id="GO:0016491">
    <property type="term" value="F:oxidoreductase activity"/>
    <property type="evidence" value="ECO:0007669"/>
    <property type="project" value="UniProtKB-KW"/>
</dbReference>
<reference evidence="7 8" key="1">
    <citation type="submission" date="2017-03" db="EMBL/GenBank/DDBJ databases">
        <authorList>
            <person name="Afonso C.L."/>
            <person name="Miller P.J."/>
            <person name="Scott M.A."/>
            <person name="Spackman E."/>
            <person name="Goraichik I."/>
            <person name="Dimitrov K.M."/>
            <person name="Suarez D.L."/>
            <person name="Swayne D.E."/>
        </authorList>
    </citation>
    <scope>NUCLEOTIDE SEQUENCE [LARGE SCALE GENOMIC DNA]</scope>
    <source>
        <strain evidence="7 8">CECT 7971</strain>
    </source>
</reference>
<name>A0A1Y5RWX0_9RHOB</name>
<sequence>MRVTRSLLTLGASALVALSTTGAAWSSDLANLSDTDRKAFQAEVRAYLLDNPEVLMEAIAVLETRNAQQVEATDRDLISANAVALFESPSDLILGNPDGDITMVEFLDYRCGYCKKAHPDVNALLENDGNIKLIVKEFPILGEASVLASRFAIATHLVAGNAAYAEVHEALMTAGNNVSEASLKRLVRKMDFDVDAVMAKMNSDEVTQIIAQNHALGQAMQINGTPAFVMQSELIRGYVPYDSMVEIVADLRAKG</sequence>
<feature type="signal peptide" evidence="5">
    <location>
        <begin position="1"/>
        <end position="26"/>
    </location>
</feature>
<dbReference type="SUPFAM" id="SSF52833">
    <property type="entry name" value="Thioredoxin-like"/>
    <property type="match status" value="1"/>
</dbReference>
<evidence type="ECO:0000256" key="3">
    <source>
        <dbReference type="ARBA" id="ARBA00023157"/>
    </source>
</evidence>
<dbReference type="InterPro" id="IPR041205">
    <property type="entry name" value="ScsC_N"/>
</dbReference>
<dbReference type="PROSITE" id="PS51352">
    <property type="entry name" value="THIOREDOXIN_2"/>
    <property type="match status" value="1"/>
</dbReference>
<dbReference type="InterPro" id="IPR013766">
    <property type="entry name" value="Thioredoxin_domain"/>
</dbReference>
<protein>
    <submittedName>
        <fullName evidence="7">Disulfide bond formation protein D</fullName>
    </submittedName>
</protein>
<accession>A0A1Y5RWX0</accession>
<dbReference type="CDD" id="cd03023">
    <property type="entry name" value="DsbA_Com1_like"/>
    <property type="match status" value="1"/>
</dbReference>
<keyword evidence="3" id="KW-1015">Disulfide bond</keyword>
<dbReference type="PANTHER" id="PTHR13887:SF14">
    <property type="entry name" value="DISULFIDE BOND FORMATION PROTEIN D"/>
    <property type="match status" value="1"/>
</dbReference>
<keyword evidence="2" id="KW-0560">Oxidoreductase</keyword>
<organism evidence="7 8">
    <name type="scientific">Pacificibacter marinus</name>
    <dbReference type="NCBI Taxonomy" id="658057"/>
    <lineage>
        <taxon>Bacteria</taxon>
        <taxon>Pseudomonadati</taxon>
        <taxon>Pseudomonadota</taxon>
        <taxon>Alphaproteobacteria</taxon>
        <taxon>Rhodobacterales</taxon>
        <taxon>Roseobacteraceae</taxon>
        <taxon>Pacificibacter</taxon>
    </lineage>
</organism>
<keyword evidence="8" id="KW-1185">Reference proteome</keyword>
<evidence type="ECO:0000256" key="5">
    <source>
        <dbReference type="SAM" id="SignalP"/>
    </source>
</evidence>
<evidence type="ECO:0000313" key="8">
    <source>
        <dbReference type="Proteomes" id="UP000193307"/>
    </source>
</evidence>
<dbReference type="OrthoDB" id="9780147at2"/>
<keyword evidence="4" id="KW-0676">Redox-active center</keyword>
<evidence type="ECO:0000256" key="2">
    <source>
        <dbReference type="ARBA" id="ARBA00023002"/>
    </source>
</evidence>
<evidence type="ECO:0000256" key="4">
    <source>
        <dbReference type="ARBA" id="ARBA00023284"/>
    </source>
</evidence>
<feature type="chain" id="PRO_5010988612" evidence="5">
    <location>
        <begin position="27"/>
        <end position="255"/>
    </location>
</feature>
<dbReference type="RefSeq" id="WP_085847709.1">
    <property type="nucleotide sequence ID" value="NZ_FNZV01000002.1"/>
</dbReference>
<dbReference type="Pfam" id="PF18312">
    <property type="entry name" value="ScsC_N"/>
    <property type="match status" value="1"/>
</dbReference>
<dbReference type="PANTHER" id="PTHR13887">
    <property type="entry name" value="GLUTATHIONE S-TRANSFERASE KAPPA"/>
    <property type="match status" value="1"/>
</dbReference>